<comment type="subcellular location">
    <subcellularLocation>
        <location evidence="1">Nucleus</location>
    </subcellularLocation>
</comment>
<feature type="region of interest" description="Disordered" evidence="14">
    <location>
        <begin position="1157"/>
        <end position="1182"/>
    </location>
</feature>
<keyword evidence="6" id="KW-0862">Zinc</keyword>
<dbReference type="PANTHER" id="PTHR45944:SF3">
    <property type="entry name" value="ZINC FINGER PROTEIN 40"/>
    <property type="match status" value="1"/>
</dbReference>
<accession>A0A8C3X6D8</accession>
<feature type="compositionally biased region" description="Polar residues" evidence="14">
    <location>
        <begin position="261"/>
        <end position="272"/>
    </location>
</feature>
<feature type="compositionally biased region" description="Polar residues" evidence="14">
    <location>
        <begin position="673"/>
        <end position="682"/>
    </location>
</feature>
<dbReference type="PROSITE" id="PS51811">
    <property type="entry name" value="ZF_CCHC_HIVEP"/>
    <property type="match status" value="1"/>
</dbReference>
<dbReference type="GO" id="GO:0005829">
    <property type="term" value="C:cytosol"/>
    <property type="evidence" value="ECO:0007669"/>
    <property type="project" value="Ensembl"/>
</dbReference>
<evidence type="ECO:0000313" key="17">
    <source>
        <dbReference type="Ensembl" id="ENSCWAP00000022772.1"/>
    </source>
</evidence>
<feature type="compositionally biased region" description="Polar residues" evidence="14">
    <location>
        <begin position="642"/>
        <end position="662"/>
    </location>
</feature>
<keyword evidence="5 13" id="KW-0863">Zinc-finger</keyword>
<keyword evidence="3" id="KW-0479">Metal-binding</keyword>
<dbReference type="GO" id="GO:0045944">
    <property type="term" value="P:positive regulation of transcription by RNA polymerase II"/>
    <property type="evidence" value="ECO:0007669"/>
    <property type="project" value="Ensembl"/>
</dbReference>
<evidence type="ECO:0000256" key="12">
    <source>
        <dbReference type="ARBA" id="ARBA00068197"/>
    </source>
</evidence>
<feature type="domain" description="C2H2-type" evidence="15">
    <location>
        <begin position="2060"/>
        <end position="2087"/>
    </location>
</feature>
<dbReference type="Gene3D" id="3.30.160.60">
    <property type="entry name" value="Classic Zinc Finger"/>
    <property type="match status" value="4"/>
</dbReference>
<feature type="compositionally biased region" description="Polar residues" evidence="14">
    <location>
        <begin position="575"/>
        <end position="590"/>
    </location>
</feature>
<keyword evidence="10" id="KW-0539">Nucleus</keyword>
<proteinExistence type="predicted"/>
<dbReference type="PANTHER" id="PTHR45944">
    <property type="entry name" value="SCHNURRI, ISOFORM F"/>
    <property type="match status" value="1"/>
</dbReference>
<dbReference type="FunFam" id="3.30.160.60:FF:000033">
    <property type="entry name" value="Immunodeficiency virus type I enhancer binding protein 1"/>
    <property type="match status" value="1"/>
</dbReference>
<reference evidence="17" key="2">
    <citation type="submission" date="2025-09" db="UniProtKB">
        <authorList>
            <consortium name="Ensembl"/>
        </authorList>
    </citation>
    <scope>IDENTIFICATION</scope>
</reference>
<feature type="compositionally biased region" description="Polar residues" evidence="14">
    <location>
        <begin position="618"/>
        <end position="633"/>
    </location>
</feature>
<dbReference type="FunFam" id="3.30.160.60:FF:001151">
    <property type="entry name" value="zinc finger homeobox protein 3"/>
    <property type="match status" value="1"/>
</dbReference>
<dbReference type="InterPro" id="IPR013087">
    <property type="entry name" value="Znf_C2H2_type"/>
</dbReference>
<comment type="subunit">
    <text evidence="11">Interacts with UTP4.</text>
</comment>
<evidence type="ECO:0000256" key="1">
    <source>
        <dbReference type="ARBA" id="ARBA00004123"/>
    </source>
</evidence>
<evidence type="ECO:0000256" key="4">
    <source>
        <dbReference type="ARBA" id="ARBA00022737"/>
    </source>
</evidence>
<feature type="compositionally biased region" description="Low complexity" evidence="14">
    <location>
        <begin position="900"/>
        <end position="919"/>
    </location>
</feature>
<feature type="compositionally biased region" description="Low complexity" evidence="14">
    <location>
        <begin position="2242"/>
        <end position="2268"/>
    </location>
</feature>
<organism evidence="17 18">
    <name type="scientific">Catagonus wagneri</name>
    <name type="common">Chacoan peccary</name>
    <dbReference type="NCBI Taxonomy" id="51154"/>
    <lineage>
        <taxon>Eukaryota</taxon>
        <taxon>Metazoa</taxon>
        <taxon>Chordata</taxon>
        <taxon>Craniata</taxon>
        <taxon>Vertebrata</taxon>
        <taxon>Euteleostomi</taxon>
        <taxon>Mammalia</taxon>
        <taxon>Eutheria</taxon>
        <taxon>Laurasiatheria</taxon>
        <taxon>Artiodactyla</taxon>
        <taxon>Suina</taxon>
        <taxon>Tayassuidae</taxon>
        <taxon>Catagonus</taxon>
    </lineage>
</organism>
<feature type="compositionally biased region" description="Basic and acidic residues" evidence="14">
    <location>
        <begin position="2136"/>
        <end position="2147"/>
    </location>
</feature>
<feature type="domain" description="C2H2-type" evidence="15">
    <location>
        <begin position="2088"/>
        <end position="2113"/>
    </location>
</feature>
<dbReference type="GO" id="GO:0000978">
    <property type="term" value="F:RNA polymerase II cis-regulatory region sequence-specific DNA binding"/>
    <property type="evidence" value="ECO:0007669"/>
    <property type="project" value="Ensembl"/>
</dbReference>
<dbReference type="InterPro" id="IPR034729">
    <property type="entry name" value="Znf_CCHC_HIVEP"/>
</dbReference>
<feature type="compositionally biased region" description="Low complexity" evidence="14">
    <location>
        <begin position="684"/>
        <end position="697"/>
    </location>
</feature>
<feature type="compositionally biased region" description="Basic and acidic residues" evidence="14">
    <location>
        <begin position="1221"/>
        <end position="1234"/>
    </location>
</feature>
<feature type="domain" description="C2H2-type" evidence="15">
    <location>
        <begin position="394"/>
        <end position="421"/>
    </location>
</feature>
<evidence type="ECO:0000259" key="15">
    <source>
        <dbReference type="PROSITE" id="PS50157"/>
    </source>
</evidence>
<feature type="region of interest" description="Disordered" evidence="14">
    <location>
        <begin position="992"/>
        <end position="1061"/>
    </location>
</feature>
<evidence type="ECO:0000256" key="2">
    <source>
        <dbReference type="ARBA" id="ARBA00022553"/>
    </source>
</evidence>
<evidence type="ECO:0000259" key="16">
    <source>
        <dbReference type="PROSITE" id="PS51811"/>
    </source>
</evidence>
<feature type="region of interest" description="Disordered" evidence="14">
    <location>
        <begin position="2533"/>
        <end position="2669"/>
    </location>
</feature>
<feature type="region of interest" description="Disordered" evidence="14">
    <location>
        <begin position="552"/>
        <end position="697"/>
    </location>
</feature>
<feature type="region of interest" description="Disordered" evidence="14">
    <location>
        <begin position="1113"/>
        <end position="1137"/>
    </location>
</feature>
<evidence type="ECO:0000256" key="3">
    <source>
        <dbReference type="ARBA" id="ARBA00022723"/>
    </source>
</evidence>
<feature type="compositionally biased region" description="Polar residues" evidence="14">
    <location>
        <begin position="1881"/>
        <end position="1902"/>
    </location>
</feature>
<dbReference type="SMART" id="SM00355">
    <property type="entry name" value="ZnF_C2H2"/>
    <property type="match status" value="5"/>
</dbReference>
<feature type="region of interest" description="Disordered" evidence="14">
    <location>
        <begin position="1212"/>
        <end position="1257"/>
    </location>
</feature>
<dbReference type="InterPro" id="IPR036236">
    <property type="entry name" value="Znf_C2H2_sf"/>
</dbReference>
<feature type="region of interest" description="Disordered" evidence="14">
    <location>
        <begin position="469"/>
        <end position="539"/>
    </location>
</feature>
<dbReference type="Proteomes" id="UP000694540">
    <property type="component" value="Unplaced"/>
</dbReference>
<evidence type="ECO:0000256" key="11">
    <source>
        <dbReference type="ARBA" id="ARBA00065386"/>
    </source>
</evidence>
<feature type="compositionally biased region" description="Acidic residues" evidence="14">
    <location>
        <begin position="475"/>
        <end position="485"/>
    </location>
</feature>
<keyword evidence="8" id="KW-0238">DNA-binding</keyword>
<feature type="domain" description="C2H2-type" evidence="15">
    <location>
        <begin position="422"/>
        <end position="445"/>
    </location>
</feature>
<dbReference type="SUPFAM" id="SSF57667">
    <property type="entry name" value="beta-beta-alpha zinc fingers"/>
    <property type="match status" value="3"/>
</dbReference>
<keyword evidence="2" id="KW-0597">Phosphoprotein</keyword>
<feature type="region of interest" description="Disordered" evidence="14">
    <location>
        <begin position="1796"/>
        <end position="1819"/>
    </location>
</feature>
<feature type="compositionally biased region" description="Low complexity" evidence="14">
    <location>
        <begin position="2558"/>
        <end position="2570"/>
    </location>
</feature>
<dbReference type="GO" id="GO:0008270">
    <property type="term" value="F:zinc ion binding"/>
    <property type="evidence" value="ECO:0007669"/>
    <property type="project" value="UniProtKB-KW"/>
</dbReference>
<feature type="compositionally biased region" description="Pro residues" evidence="14">
    <location>
        <begin position="2622"/>
        <end position="2632"/>
    </location>
</feature>
<feature type="region of interest" description="Disordered" evidence="14">
    <location>
        <begin position="2127"/>
        <end position="2352"/>
    </location>
</feature>
<evidence type="ECO:0000256" key="5">
    <source>
        <dbReference type="ARBA" id="ARBA00022771"/>
    </source>
</evidence>
<keyword evidence="18" id="KW-1185">Reference proteome</keyword>
<dbReference type="PROSITE" id="PS50157">
    <property type="entry name" value="ZINC_FINGER_C2H2_2"/>
    <property type="match status" value="4"/>
</dbReference>
<keyword evidence="9" id="KW-0804">Transcription</keyword>
<keyword evidence="7" id="KW-0805">Transcription regulation</keyword>
<feature type="region of interest" description="Disordered" evidence="14">
    <location>
        <begin position="1284"/>
        <end position="1307"/>
    </location>
</feature>
<evidence type="ECO:0000256" key="13">
    <source>
        <dbReference type="PROSITE-ProRule" id="PRU00042"/>
    </source>
</evidence>
<dbReference type="GO" id="GO:0001227">
    <property type="term" value="F:DNA-binding transcription repressor activity, RNA polymerase II-specific"/>
    <property type="evidence" value="ECO:0007669"/>
    <property type="project" value="Ensembl"/>
</dbReference>
<feature type="compositionally biased region" description="Polar residues" evidence="14">
    <location>
        <begin position="1020"/>
        <end position="1029"/>
    </location>
</feature>
<feature type="region of interest" description="Disordered" evidence="14">
    <location>
        <begin position="61"/>
        <end position="176"/>
    </location>
</feature>
<evidence type="ECO:0000256" key="14">
    <source>
        <dbReference type="SAM" id="MobiDB-lite"/>
    </source>
</evidence>
<dbReference type="GO" id="GO:0016604">
    <property type="term" value="C:nuclear body"/>
    <property type="evidence" value="ECO:0007669"/>
    <property type="project" value="Ensembl"/>
</dbReference>
<dbReference type="GeneTree" id="ENSGT00940000158242"/>
<feature type="domain" description="CCHC HIVEP-type" evidence="16">
    <location>
        <begin position="931"/>
        <end position="961"/>
    </location>
</feature>
<evidence type="ECO:0000256" key="8">
    <source>
        <dbReference type="ARBA" id="ARBA00023125"/>
    </source>
</evidence>
<dbReference type="FunFam" id="3.30.160.60:FF:000083">
    <property type="entry name" value="Immunodeficiency virus type I enhancer binding protein 1"/>
    <property type="match status" value="1"/>
</dbReference>
<feature type="compositionally biased region" description="Pro residues" evidence="14">
    <location>
        <begin position="2317"/>
        <end position="2329"/>
    </location>
</feature>
<feature type="compositionally biased region" description="Basic and acidic residues" evidence="14">
    <location>
        <begin position="592"/>
        <end position="611"/>
    </location>
</feature>
<evidence type="ECO:0000313" key="18">
    <source>
        <dbReference type="Proteomes" id="UP000694540"/>
    </source>
</evidence>
<sequence>MPRTKQIHPRNLRDKIEEAQKELNGAEVSKKEILEAGIKGTPESLKGVKRKKIVAENHLKKIPKSPLRNPLQAKHRQNAEESSFAVLPGAAEAHKKQNHSPVKNGKQFTKHNGETPGITAEASKSEESATPKKPSFRSDPPKFNVPGGKCDSSSLSSKSRTDHSECISSNCSPRPSLYANTAFDVLLKAMEPELSTLSQKGSSCAVKIEKLRPNKTVRPPSHPNNSAMDAPDLIPQELAAASQPPPGTSYSGHLSVAQKNDQVAAQSISPSYNPHEHSVSKPSQQNQQLPACSGFTRPLAGLQNQDNAQLEHAYNMAVMSSVGVASPSSRTQVTPPNQQVDSAAPVSVSPAASMQSPPTPIYNSTPVASVVNHNVEQMCNLLLKDQKPKKQGKYICEYCSRACAKPSVLLKHIRSHTGERPYPCVTCGFSFKTKSNLYKHKKSHAHTIKLGLILQPDAFLSHESPKALSIHSDVEDSGESDEEGAAEERPDLPPVQIMKTVSNTEALPKSSSVPSNPDPVVGGFSPQDKSSESRAVTELPKAVVQPLSVSPLRVDSPKVSDSKPELSGAQKQREFQVTSVLSHPAWTTSLESDDKARQKEEGSQQDGKQESHVGTVHAQLQRQQATDYSQEQQGKLLLSPRSLGSTDSGYFSRSESADQTVSPPTPFARTLPTPEQDSNKNQGPCAPRVSAPAASPLPAAEKASLLPGQMRPPLATKTLGEWISKLISDNEALVDDKQLDSVKPRRTSLSRRGSIDSPKSYIFKDSFQFDLKPMGRRTSSSSDIPKSPFTPTEKSKQVFLLSVPSLDCLPITRSNSMPTTGYSAVPASMIPPPHPLRGSQSFDDKIGALYDDVFVSGPNTSVPPSGHPRTLVRQAAVEDSSANGSHAVGAGQPLDESQPGGTSAGETAAAGGKAPAPGSHLEKKKSHQGRGTMFECETCRNRYRKLENFENHKKFYCSELHGPKTKVALRDPEHSPAPSGAQPPILHYRVAGSSGVWEQAPQIRKRRKMKSVGDDDELQQNESGASPKSSEALRFQSAADSAPSLSKQNVAGTGDQPHRAAQLQTCQLQLVARGPDPPLDPKLATIVEQRLSPATQDQAELQRHGAGISVIQHTNSLSRPGSFDKLEPREAASPASFQELSRAAKPGSLSLAGIAQEEGRAPRKPSHPRQAALSDAPRGELQEGARKISGERHALGQPSRLVRQHNIQVPEILVTEEPDRDLEGQSHDLERSEKFSWPQRSETLSKLPTEKLPPKKKRLRLAEIEHSSTESSFDSTLSRSLSRESSLSHTSSFSASLDVEDASKTEGSPKIDILNKAEFLTIPTGSNTLSVPGSHREMRRAASEQTRSVQTSMEVSDFRSKSFDCGSMTPPPTAALVELQPPASPSGMGVTGHVPLLERRRGPLMRQISLNITPESHLSPVHPSSFQTVALAGVNSAPFQGAQLTNTPSAEFPADTLHSQTPVKDLRTETSSSNSAYVFPVQQLFGINLLSQIHTPLSHPNTPLSLRVSTQSVKPDASPSGRVTSKGEDCFAPKYQLQCPVVPLSQPCTSLPVHPRPKPVVSDPVGADRHATSLTKSVEATSNSCPLPALKLGPLGGQGPAVPTSFTLPVHPQSRVPAYCFATVTPLPQILVTQDLSSQSVCQANCSIVPVSEEQNSVPKSQNNHQNALPNPEGELVCENVFSELGPNPSLLESLPITQKMSVGRLSPQQESSASSKRMLSPANSLDIAMEKHQKRAKDENGAVCATDIRAFEPLSSRAPEVSKQKKPVLVRQVCTTEPLEAVILEQDTFPRPEVSSEAVRLTDVSPADNLSPGGSKPAVVEPVKELQEFENIKSATSLTLSVRNPPVPTENAHVSPLERVDSNPEGKSPGVKSQDDKVSSQEQSQPAATTPSVCEAGDSQQPTFPSLKTVTSFTWCYLLRQKALHLPQSDQKTSAYTDWTVSAGNPNPLGLPTKVALSLLNSKQKTGKSLYCQAVTTHFKSDLLVYSSKWKSNLSKRALGNQKSTVVEFSNKDASEINSEQDKENSLIKSEPRRIKIFDGGYKSNEEYVYVRGRGRGKYICEECGIRCKKPSMLKKHIRTHTDVRPYHCAYCNFSFKTKGNLTKHMKSKTHSKKCVDLGVSVGLIDEQDTEESDEKQRFSYERSGYDLEESDGPDEDENENEEEDEDSQAESVLSAAPSATASPQHLPARSGLQDAGPADEDGRIPDCFPGGHTDPMDVLPRALPTKMTVLGAVPSDCSRQPEPAAGAPQPAAQAAEAAAAPPEAAPRSPCHQMSVDYPDPEGTLRSPVAGESVALTQGPSVLLPPPGAERSPQTGGPPPSMTSPQPGPREQKHQITLPPPPGLPSPQTHLFSHLPLHSQQQSRTPYNMVPVGGIQVVPAGLTYSTFVPIQAGPMQLTIPAVNVIHRTVGAPGDLSTDVSGPTNPAGVAELSSVVPCIPIGQIRVPGLQNLSAPALQPLPSLSMETVNIVGLANRHLGPQARPPGLALNAVGLQVLTASPPSQSSPAPQASIPGLQILNIALPALIPSVSQVPADAQGTPGLPAPPNRAREAPPQQPQAAGAPQGGRTASPQGSPPGQRENASKAPDPPAPAREHARLDGSVSPAKPQHELPAAQGKPASAPEPPPSQPPAPRDRAAPRAPAPPRRQPATQFSDVSSDDDEDRLVIAT</sequence>
<evidence type="ECO:0000256" key="7">
    <source>
        <dbReference type="ARBA" id="ARBA00023015"/>
    </source>
</evidence>
<dbReference type="InterPro" id="IPR051969">
    <property type="entry name" value="Zinc-finger_DNA-bd_regulators"/>
</dbReference>
<feature type="compositionally biased region" description="Low complexity" evidence="14">
    <location>
        <begin position="1284"/>
        <end position="1297"/>
    </location>
</feature>
<feature type="compositionally biased region" description="Low complexity" evidence="14">
    <location>
        <begin position="508"/>
        <end position="521"/>
    </location>
</feature>
<feature type="compositionally biased region" description="Acidic residues" evidence="14">
    <location>
        <begin position="2148"/>
        <end position="2170"/>
    </location>
</feature>
<feature type="region of interest" description="Disordered" evidence="14">
    <location>
        <begin position="261"/>
        <end position="288"/>
    </location>
</feature>
<evidence type="ECO:0000256" key="9">
    <source>
        <dbReference type="ARBA" id="ARBA00023163"/>
    </source>
</evidence>
<evidence type="ECO:0000256" key="10">
    <source>
        <dbReference type="ARBA" id="ARBA00023242"/>
    </source>
</evidence>
<keyword evidence="4" id="KW-0677">Repeat</keyword>
<feature type="region of interest" description="Disordered" evidence="14">
    <location>
        <begin position="1841"/>
        <end position="1902"/>
    </location>
</feature>
<dbReference type="GO" id="GO:0005739">
    <property type="term" value="C:mitochondrion"/>
    <property type="evidence" value="ECO:0007669"/>
    <property type="project" value="Ensembl"/>
</dbReference>
<dbReference type="Ensembl" id="ENSCWAT00000024690.1">
    <property type="protein sequence ID" value="ENSCWAP00000022772.1"/>
    <property type="gene ID" value="ENSCWAG00000017320.1"/>
</dbReference>
<feature type="compositionally biased region" description="Basic and acidic residues" evidence="14">
    <location>
        <begin position="555"/>
        <end position="564"/>
    </location>
</feature>
<protein>
    <recommendedName>
        <fullName evidence="12">Zinc finger protein 40</fullName>
    </recommendedName>
</protein>
<feature type="region of interest" description="Disordered" evidence="14">
    <location>
        <begin position="875"/>
        <end position="931"/>
    </location>
</feature>
<dbReference type="PROSITE" id="PS00028">
    <property type="entry name" value="ZINC_FINGER_C2H2_1"/>
    <property type="match status" value="3"/>
</dbReference>
<reference evidence="17" key="1">
    <citation type="submission" date="2025-08" db="UniProtKB">
        <authorList>
            <consortium name="Ensembl"/>
        </authorList>
    </citation>
    <scope>IDENTIFICATION</scope>
</reference>
<gene>
    <name evidence="17" type="primary">HIVEP1</name>
</gene>
<dbReference type="Pfam" id="PF00096">
    <property type="entry name" value="zf-C2H2"/>
    <property type="match status" value="3"/>
</dbReference>
<name>A0A8C3X6D8_9CETA</name>
<evidence type="ECO:0000256" key="6">
    <source>
        <dbReference type="ARBA" id="ARBA00022833"/>
    </source>
</evidence>
<dbReference type="GO" id="GO:0030509">
    <property type="term" value="P:BMP signaling pathway"/>
    <property type="evidence" value="ECO:0007669"/>
    <property type="project" value="Ensembl"/>
</dbReference>